<evidence type="ECO:0000313" key="3">
    <source>
        <dbReference type="EMBL" id="GEB54043.1"/>
    </source>
</evidence>
<dbReference type="GO" id="GO:0015074">
    <property type="term" value="P:DNA integration"/>
    <property type="evidence" value="ECO:0007669"/>
    <property type="project" value="InterPro"/>
</dbReference>
<dbReference type="NCBIfam" id="NF033577">
    <property type="entry name" value="transpos_IS481"/>
    <property type="match status" value="1"/>
</dbReference>
<comment type="caution">
    <text evidence="3">The sequence shown here is derived from an EMBL/GenBank/DDBJ whole genome shotgun (WGS) entry which is preliminary data.</text>
</comment>
<dbReference type="SUPFAM" id="SSF46689">
    <property type="entry name" value="Homeodomain-like"/>
    <property type="match status" value="1"/>
</dbReference>
<sequence length="324" mass="36089">MPHRNAPLTVEGRQRLIERCRTRPIAHVAAEMGISRACASKWVNRYRQHGELGLLDRSSTARRQPTATHTDVVARIEALRRAEKWSASRITFELQAEGYALSRRTVSRHLLALGLNRRRFIDPSGDTNRKPRKITARRPGHMVHIDVKKVGRIPDDGGWRVHGRGSAQAKTVERRKAKGACGGYVYLHSAVDGYSRLAYTEGLSDEQATIAVAFLHRAKAWFAAHGIAGIERIVTDNGACYRASAFARALLGAHHQRITPYIPRHNGKVERYNRILAEEFLYARSGTPKPNAATRSLSGTSITTITAPTARQEANHRPSDYAQA</sequence>
<evidence type="ECO:0000259" key="2">
    <source>
        <dbReference type="PROSITE" id="PS50994"/>
    </source>
</evidence>
<dbReference type="EMBL" id="BJMM01000077">
    <property type="protein sequence ID" value="GEB54043.1"/>
    <property type="molecule type" value="Genomic_DNA"/>
</dbReference>
<gene>
    <name evidence="3" type="ORF">SCA03_65940</name>
</gene>
<accession>A0A4Y3RBI2</accession>
<dbReference type="InterPro" id="IPR047656">
    <property type="entry name" value="IS481-like_transpos"/>
</dbReference>
<protein>
    <submittedName>
        <fullName evidence="3">IS481 family transposase</fullName>
    </submittedName>
</protein>
<dbReference type="Gene3D" id="3.30.420.10">
    <property type="entry name" value="Ribonuclease H-like superfamily/Ribonuclease H"/>
    <property type="match status" value="1"/>
</dbReference>
<dbReference type="PROSITE" id="PS50994">
    <property type="entry name" value="INTEGRASE"/>
    <property type="match status" value="1"/>
</dbReference>
<dbReference type="GO" id="GO:0003676">
    <property type="term" value="F:nucleic acid binding"/>
    <property type="evidence" value="ECO:0007669"/>
    <property type="project" value="InterPro"/>
</dbReference>
<dbReference type="Pfam" id="PF13565">
    <property type="entry name" value="HTH_32"/>
    <property type="match status" value="1"/>
</dbReference>
<dbReference type="PANTHER" id="PTHR35004">
    <property type="entry name" value="TRANSPOSASE RV3428C-RELATED"/>
    <property type="match status" value="1"/>
</dbReference>
<dbReference type="InterPro" id="IPR012337">
    <property type="entry name" value="RNaseH-like_sf"/>
</dbReference>
<name>A0A4Y3RBI2_STRCI</name>
<feature type="domain" description="Integrase catalytic" evidence="2">
    <location>
        <begin position="135"/>
        <end position="324"/>
    </location>
</feature>
<feature type="compositionally biased region" description="Basic and acidic residues" evidence="1">
    <location>
        <begin position="313"/>
        <end position="324"/>
    </location>
</feature>
<dbReference type="SUPFAM" id="SSF53098">
    <property type="entry name" value="Ribonuclease H-like"/>
    <property type="match status" value="1"/>
</dbReference>
<dbReference type="InterPro" id="IPR036397">
    <property type="entry name" value="RNaseH_sf"/>
</dbReference>
<reference evidence="3 4" key="1">
    <citation type="submission" date="2019-06" db="EMBL/GenBank/DDBJ databases">
        <title>Whole genome shotgun sequence of Streptomyces cacaoi subsp. cacaoi NBRC 12748.</title>
        <authorList>
            <person name="Hosoyama A."/>
            <person name="Uohara A."/>
            <person name="Ohji S."/>
            <person name="Ichikawa N."/>
        </authorList>
    </citation>
    <scope>NUCLEOTIDE SEQUENCE [LARGE SCALE GENOMIC DNA]</scope>
    <source>
        <strain evidence="3 4">NBRC 12748</strain>
    </source>
</reference>
<dbReference type="AlphaFoldDB" id="A0A4Y3RBI2"/>
<feature type="region of interest" description="Disordered" evidence="1">
    <location>
        <begin position="289"/>
        <end position="324"/>
    </location>
</feature>
<organism evidence="3 4">
    <name type="scientific">Streptomyces cacaoi</name>
    <dbReference type="NCBI Taxonomy" id="1898"/>
    <lineage>
        <taxon>Bacteria</taxon>
        <taxon>Bacillati</taxon>
        <taxon>Actinomycetota</taxon>
        <taxon>Actinomycetes</taxon>
        <taxon>Kitasatosporales</taxon>
        <taxon>Streptomycetaceae</taxon>
        <taxon>Streptomyces</taxon>
    </lineage>
</organism>
<keyword evidence="4" id="KW-1185">Reference proteome</keyword>
<dbReference type="InterPro" id="IPR009057">
    <property type="entry name" value="Homeodomain-like_sf"/>
</dbReference>
<dbReference type="Proteomes" id="UP000319210">
    <property type="component" value="Unassembled WGS sequence"/>
</dbReference>
<evidence type="ECO:0000313" key="4">
    <source>
        <dbReference type="Proteomes" id="UP000319210"/>
    </source>
</evidence>
<proteinExistence type="predicted"/>
<feature type="compositionally biased region" description="Polar residues" evidence="1">
    <location>
        <begin position="293"/>
        <end position="309"/>
    </location>
</feature>
<dbReference type="PANTHER" id="PTHR35004:SF7">
    <property type="entry name" value="INTEGRASE PROTEIN"/>
    <property type="match status" value="1"/>
</dbReference>
<dbReference type="InterPro" id="IPR001584">
    <property type="entry name" value="Integrase_cat-core"/>
</dbReference>
<evidence type="ECO:0000256" key="1">
    <source>
        <dbReference type="SAM" id="MobiDB-lite"/>
    </source>
</evidence>
<dbReference type="Pfam" id="PF00665">
    <property type="entry name" value="rve"/>
    <property type="match status" value="1"/>
</dbReference>